<evidence type="ECO:0000256" key="3">
    <source>
        <dbReference type="ARBA" id="ARBA00022833"/>
    </source>
</evidence>
<keyword evidence="1" id="KW-0479">Metal-binding</keyword>
<dbReference type="InterPro" id="IPR043145">
    <property type="entry name" value="Znf_ZZ_sf"/>
</dbReference>
<feature type="coiled-coil region" evidence="5">
    <location>
        <begin position="11"/>
        <end position="73"/>
    </location>
</feature>
<organism evidence="8 9">
    <name type="scientific">Pythium oligandrum</name>
    <name type="common">Mycoparasitic fungus</name>
    <dbReference type="NCBI Taxonomy" id="41045"/>
    <lineage>
        <taxon>Eukaryota</taxon>
        <taxon>Sar</taxon>
        <taxon>Stramenopiles</taxon>
        <taxon>Oomycota</taxon>
        <taxon>Peronosporomycetes</taxon>
        <taxon>Pythiales</taxon>
        <taxon>Pythiaceae</taxon>
        <taxon>Pythium</taxon>
    </lineage>
</organism>
<keyword evidence="3" id="KW-0862">Zinc</keyword>
<evidence type="ECO:0000256" key="4">
    <source>
        <dbReference type="PROSITE-ProRule" id="PRU00228"/>
    </source>
</evidence>
<name>A0A8K1CI36_PYTOL</name>
<keyword evidence="5" id="KW-0175">Coiled coil</keyword>
<dbReference type="EMBL" id="SPLM01000042">
    <property type="protein sequence ID" value="TMW63984.1"/>
    <property type="molecule type" value="Genomic_DNA"/>
</dbReference>
<comment type="caution">
    <text evidence="8">The sequence shown here is derived from an EMBL/GenBank/DDBJ whole genome shotgun (WGS) entry which is preliminary data.</text>
</comment>
<dbReference type="InterPro" id="IPR000433">
    <property type="entry name" value="Znf_ZZ"/>
</dbReference>
<feature type="compositionally biased region" description="Low complexity" evidence="6">
    <location>
        <begin position="326"/>
        <end position="339"/>
    </location>
</feature>
<sequence length="637" mass="70427">MAATATALHASSNAQHNLAALQTQLQTLQLQNAALTKELSVKESHVQRKEQQFRVLQQRMDELELNVALWKEKYREQLTVNSAMTTAKAQMGQAQEHAAWSTYALPASGNDADTEQVAALVDRLSMTDRDRLKTLLAMDKDTMGWSEVFTDVSDELLQVLLQYLVPVLQDAQQRANETKDGNDALTIQCLQRTYTKTATDFRIVCLTQERASAQATAAAAVPRESPTNRMTIAPAASPTSGASTLSSPPTSGDRWSQASMTIERMSSAAMAAALPITTPPPRPSIVKQQEEHLFDCIDCENPKRNPPVPHGPRQIHPHKAVYISRPLHSPVPSPSASSPRRFSTRISSGHHADSASRTSTMPSRSSATGYDGIDGDRRSGTTHGSLTGAPPLGREGSGKIKKIMGNMMKGLHRHKPQLTTAHPQMDEDDSVCDGCGRGPITGYKWVCRTCKLHKDQEYELCEKCYGQGLHGKENEDALLERVEEIVVAKCPKLVHEHDLMRLLRVGICKANLKKYSFCLTWIADLLQCKQTKDLRARALEISQISPQVRSEFVRLLKDLLTKYRRDIELLTEWKPAQNVSVGTSGLEDGAGGLIQLDTLRIWVKDVVTADNRFSLLAQVGQADVWLQVREMGTETRS</sequence>
<evidence type="ECO:0000313" key="8">
    <source>
        <dbReference type="EMBL" id="TMW63984.1"/>
    </source>
</evidence>
<dbReference type="Proteomes" id="UP000794436">
    <property type="component" value="Unassembled WGS sequence"/>
</dbReference>
<dbReference type="AlphaFoldDB" id="A0A8K1CI36"/>
<keyword evidence="2 4" id="KW-0863">Zinc-finger</keyword>
<evidence type="ECO:0000259" key="7">
    <source>
        <dbReference type="PROSITE" id="PS50135"/>
    </source>
</evidence>
<evidence type="ECO:0000256" key="1">
    <source>
        <dbReference type="ARBA" id="ARBA00022723"/>
    </source>
</evidence>
<feature type="domain" description="ZZ-type" evidence="7">
    <location>
        <begin position="427"/>
        <end position="487"/>
    </location>
</feature>
<gene>
    <name evidence="8" type="ORF">Poli38472_014689</name>
</gene>
<dbReference type="Gene3D" id="3.30.60.90">
    <property type="match status" value="1"/>
</dbReference>
<feature type="region of interest" description="Disordered" evidence="6">
    <location>
        <begin position="325"/>
        <end position="399"/>
    </location>
</feature>
<protein>
    <recommendedName>
        <fullName evidence="7">ZZ-type domain-containing protein</fullName>
    </recommendedName>
</protein>
<evidence type="ECO:0000256" key="2">
    <source>
        <dbReference type="ARBA" id="ARBA00022771"/>
    </source>
</evidence>
<evidence type="ECO:0000256" key="5">
    <source>
        <dbReference type="SAM" id="Coils"/>
    </source>
</evidence>
<reference evidence="8" key="1">
    <citation type="submission" date="2019-03" db="EMBL/GenBank/DDBJ databases">
        <title>Long read genome sequence of the mycoparasitic Pythium oligandrum ATCC 38472 isolated from sugarbeet rhizosphere.</title>
        <authorList>
            <person name="Gaulin E."/>
        </authorList>
    </citation>
    <scope>NUCLEOTIDE SEQUENCE</scope>
    <source>
        <strain evidence="8">ATCC 38472_TT</strain>
    </source>
</reference>
<dbReference type="OrthoDB" id="2122982at2759"/>
<dbReference type="SUPFAM" id="SSF57850">
    <property type="entry name" value="RING/U-box"/>
    <property type="match status" value="1"/>
</dbReference>
<evidence type="ECO:0000256" key="6">
    <source>
        <dbReference type="SAM" id="MobiDB-lite"/>
    </source>
</evidence>
<keyword evidence="9" id="KW-1185">Reference proteome</keyword>
<feature type="compositionally biased region" description="Low complexity" evidence="6">
    <location>
        <begin position="233"/>
        <end position="251"/>
    </location>
</feature>
<dbReference type="GO" id="GO:0008270">
    <property type="term" value="F:zinc ion binding"/>
    <property type="evidence" value="ECO:0007669"/>
    <property type="project" value="UniProtKB-KW"/>
</dbReference>
<accession>A0A8K1CI36</accession>
<evidence type="ECO:0000313" key="9">
    <source>
        <dbReference type="Proteomes" id="UP000794436"/>
    </source>
</evidence>
<feature type="compositionally biased region" description="Polar residues" evidence="6">
    <location>
        <begin position="355"/>
        <end position="368"/>
    </location>
</feature>
<proteinExistence type="predicted"/>
<dbReference type="PROSITE" id="PS50135">
    <property type="entry name" value="ZF_ZZ_2"/>
    <property type="match status" value="1"/>
</dbReference>
<feature type="region of interest" description="Disordered" evidence="6">
    <location>
        <begin position="233"/>
        <end position="255"/>
    </location>
</feature>